<dbReference type="InterPro" id="IPR009936">
    <property type="entry name" value="DUF1468"/>
</dbReference>
<keyword evidence="1" id="KW-0472">Membrane</keyword>
<dbReference type="Proteomes" id="UP001324287">
    <property type="component" value="Chromosome"/>
</dbReference>
<evidence type="ECO:0000256" key="1">
    <source>
        <dbReference type="SAM" id="Phobius"/>
    </source>
</evidence>
<name>A0ABZ1B2I8_9ACTN</name>
<keyword evidence="1" id="KW-0812">Transmembrane</keyword>
<feature type="domain" description="DUF1468" evidence="2">
    <location>
        <begin position="21"/>
        <end position="167"/>
    </location>
</feature>
<feature type="transmembrane region" description="Helical" evidence="1">
    <location>
        <begin position="145"/>
        <end position="163"/>
    </location>
</feature>
<evidence type="ECO:0000313" key="3">
    <source>
        <dbReference type="EMBL" id="WRL63559.1"/>
    </source>
</evidence>
<dbReference type="Pfam" id="PF07331">
    <property type="entry name" value="TctB"/>
    <property type="match status" value="1"/>
</dbReference>
<reference evidence="3 4" key="1">
    <citation type="submission" date="2023-12" db="EMBL/GenBank/DDBJ databases">
        <title>Blastococcus brunescens sp. nov., an actonobacterium isolated from sandstone collected in sahara desert.</title>
        <authorList>
            <person name="Gtari M."/>
            <person name="Ghodhbane F."/>
        </authorList>
    </citation>
    <scope>NUCLEOTIDE SEQUENCE [LARGE SCALE GENOMIC DNA]</scope>
    <source>
        <strain evidence="3 4">BMG 8361</strain>
    </source>
</reference>
<keyword evidence="4" id="KW-1185">Reference proteome</keyword>
<feature type="transmembrane region" description="Helical" evidence="1">
    <location>
        <begin position="43"/>
        <end position="65"/>
    </location>
</feature>
<evidence type="ECO:0000313" key="4">
    <source>
        <dbReference type="Proteomes" id="UP001324287"/>
    </source>
</evidence>
<accession>A0ABZ1B2I8</accession>
<sequence>MTSDSERSLRKWPMADLVATVALVALFAWALWASTEWSLRAALFPRMVTAFGLALALFHLILLLARWRAGSGATGDHGVAPISDAEDDPLDYAFATAGRRAWTVSLAWIAAFFLALYVLGVYVTAPLFTVSYLRLTVRASWRLSVTYAVVVGVVLYAVFEWLLTLPKPEGLFL</sequence>
<protein>
    <submittedName>
        <fullName evidence="3">Tripartite tricarboxylate transporter TctB family protein</fullName>
    </submittedName>
</protein>
<keyword evidence="1" id="KW-1133">Transmembrane helix</keyword>
<dbReference type="EMBL" id="CP141261">
    <property type="protein sequence ID" value="WRL63559.1"/>
    <property type="molecule type" value="Genomic_DNA"/>
</dbReference>
<organism evidence="3 4">
    <name type="scientific">Blastococcus brunescens</name>
    <dbReference type="NCBI Taxonomy" id="1564165"/>
    <lineage>
        <taxon>Bacteria</taxon>
        <taxon>Bacillati</taxon>
        <taxon>Actinomycetota</taxon>
        <taxon>Actinomycetes</taxon>
        <taxon>Geodermatophilales</taxon>
        <taxon>Geodermatophilaceae</taxon>
        <taxon>Blastococcus</taxon>
    </lineage>
</organism>
<proteinExistence type="predicted"/>
<evidence type="ECO:0000259" key="2">
    <source>
        <dbReference type="Pfam" id="PF07331"/>
    </source>
</evidence>
<dbReference type="RefSeq" id="WP_324274894.1">
    <property type="nucleotide sequence ID" value="NZ_CP141261.1"/>
</dbReference>
<feature type="transmembrane region" description="Helical" evidence="1">
    <location>
        <begin position="106"/>
        <end position="125"/>
    </location>
</feature>
<gene>
    <name evidence="3" type="ORF">U6N30_28345</name>
</gene>